<accession>A0A2B5Y540</accession>
<sequence>MQLKYHPLGISSKRTVLGMPTGEGAPQGLRGWGVRLRGSGEEFPSRFGQSPRSGFAMLGMARQSRQASQTPIDFDASASKYV</sequence>
<dbReference type="AlphaFoldDB" id="A0A2B5Y540"/>
<organism evidence="1 2">
    <name type="scientific">Bacillus toyonensis</name>
    <dbReference type="NCBI Taxonomy" id="155322"/>
    <lineage>
        <taxon>Bacteria</taxon>
        <taxon>Bacillati</taxon>
        <taxon>Bacillota</taxon>
        <taxon>Bacilli</taxon>
        <taxon>Bacillales</taxon>
        <taxon>Bacillaceae</taxon>
        <taxon>Bacillus</taxon>
        <taxon>Bacillus cereus group</taxon>
    </lineage>
</organism>
<evidence type="ECO:0000313" key="1">
    <source>
        <dbReference type="EMBL" id="PHD67126.1"/>
    </source>
</evidence>
<name>A0A2B5Y540_9BACI</name>
<protein>
    <submittedName>
        <fullName evidence="1">Uncharacterized protein</fullName>
    </submittedName>
</protein>
<dbReference type="Proteomes" id="UP000225997">
    <property type="component" value="Unassembled WGS sequence"/>
</dbReference>
<proteinExistence type="predicted"/>
<gene>
    <name evidence="1" type="ORF">COF40_19960</name>
</gene>
<reference evidence="1 2" key="1">
    <citation type="submission" date="2017-09" db="EMBL/GenBank/DDBJ databases">
        <title>Large-scale bioinformatics analysis of Bacillus genomes uncovers conserved roles of natural products in bacterial physiology.</title>
        <authorList>
            <consortium name="Agbiome Team Llc"/>
            <person name="Bleich R.M."/>
            <person name="Grubbs K.J."/>
            <person name="Santa Maria K.C."/>
            <person name="Allen S.E."/>
            <person name="Farag S."/>
            <person name="Shank E.A."/>
            <person name="Bowers A."/>
        </authorList>
    </citation>
    <scope>NUCLEOTIDE SEQUENCE [LARGE SCALE GENOMIC DNA]</scope>
    <source>
        <strain evidence="1 2">AFS044250</strain>
    </source>
</reference>
<evidence type="ECO:0000313" key="2">
    <source>
        <dbReference type="Proteomes" id="UP000225997"/>
    </source>
</evidence>
<dbReference type="EMBL" id="NUSQ01000095">
    <property type="protein sequence ID" value="PHD67126.1"/>
    <property type="molecule type" value="Genomic_DNA"/>
</dbReference>
<comment type="caution">
    <text evidence="1">The sequence shown here is derived from an EMBL/GenBank/DDBJ whole genome shotgun (WGS) entry which is preliminary data.</text>
</comment>